<dbReference type="PANTHER" id="PTHR43478">
    <property type="entry name" value="NA+/H+ ANTIPORTER-RELATED"/>
    <property type="match status" value="1"/>
</dbReference>
<feature type="transmembrane region" description="Helical" evidence="6">
    <location>
        <begin position="390"/>
        <end position="411"/>
    </location>
</feature>
<feature type="transmembrane region" description="Helical" evidence="6">
    <location>
        <begin position="360"/>
        <end position="378"/>
    </location>
</feature>
<feature type="transmembrane region" description="Helical" evidence="6">
    <location>
        <begin position="523"/>
        <end position="541"/>
    </location>
</feature>
<gene>
    <name evidence="9" type="ORF">KQI89_10620</name>
</gene>
<reference evidence="9 10" key="1">
    <citation type="submission" date="2021-06" db="EMBL/GenBank/DDBJ databases">
        <authorList>
            <person name="Sun Q."/>
            <person name="Li D."/>
        </authorList>
    </citation>
    <scope>NUCLEOTIDE SEQUENCE [LARGE SCALE GENOMIC DNA]</scope>
    <source>
        <strain evidence="9 10">MSJ-4</strain>
    </source>
</reference>
<keyword evidence="3 6" id="KW-0812">Transmembrane</keyword>
<dbReference type="EMBL" id="JAHLQL010000003">
    <property type="protein sequence ID" value="MBU5592215.1"/>
    <property type="molecule type" value="Genomic_DNA"/>
</dbReference>
<evidence type="ECO:0000256" key="5">
    <source>
        <dbReference type="ARBA" id="ARBA00023136"/>
    </source>
</evidence>
<feature type="transmembrane region" description="Helical" evidence="6">
    <location>
        <begin position="239"/>
        <end position="259"/>
    </location>
</feature>
<evidence type="ECO:0000313" key="10">
    <source>
        <dbReference type="Proteomes" id="UP000736583"/>
    </source>
</evidence>
<keyword evidence="10" id="KW-1185">Reference proteome</keyword>
<evidence type="ECO:0000259" key="8">
    <source>
        <dbReference type="Pfam" id="PF03553"/>
    </source>
</evidence>
<feature type="transmembrane region" description="Helical" evidence="6">
    <location>
        <begin position="188"/>
        <end position="209"/>
    </location>
</feature>
<evidence type="ECO:0000256" key="2">
    <source>
        <dbReference type="ARBA" id="ARBA00022475"/>
    </source>
</evidence>
<feature type="chain" id="PRO_5047408988" evidence="7">
    <location>
        <begin position="26"/>
        <end position="590"/>
    </location>
</feature>
<feature type="domain" description="Na+/H+ antiporter NhaC-like C-terminal" evidence="8">
    <location>
        <begin position="199"/>
        <end position="537"/>
    </location>
</feature>
<feature type="transmembrane region" description="Helical" evidence="6">
    <location>
        <begin position="547"/>
        <end position="566"/>
    </location>
</feature>
<keyword evidence="2" id="KW-1003">Cell membrane</keyword>
<dbReference type="PANTHER" id="PTHR43478:SF1">
    <property type="entry name" value="NA+_H+ ANTIPORTER NHAC-LIKE C-TERMINAL DOMAIN-CONTAINING PROTEIN"/>
    <property type="match status" value="1"/>
</dbReference>
<evidence type="ECO:0000313" key="9">
    <source>
        <dbReference type="EMBL" id="MBU5592215.1"/>
    </source>
</evidence>
<organism evidence="9 10">
    <name type="scientific">Clostridium simiarum</name>
    <dbReference type="NCBI Taxonomy" id="2841506"/>
    <lineage>
        <taxon>Bacteria</taxon>
        <taxon>Bacillati</taxon>
        <taxon>Bacillota</taxon>
        <taxon>Clostridia</taxon>
        <taxon>Eubacteriales</taxon>
        <taxon>Clostridiaceae</taxon>
        <taxon>Clostridium</taxon>
    </lineage>
</organism>
<evidence type="ECO:0000256" key="4">
    <source>
        <dbReference type="ARBA" id="ARBA00022989"/>
    </source>
</evidence>
<keyword evidence="5 6" id="KW-0472">Membrane</keyword>
<sequence length="590" mass="63166">MKTRNKRTFVLVTLFLFLLSTTVLAAETGDVATVNATKLGFWTLLPPIIAILLAFITKNVVISLFLGVLVGCFLLNMNGANIFQTLLFAFLDIVQRILNSLADPWNAGIILQCLAIGGLIALITKMGGAKAIAESLAKKAKGPVSAQVITWILGILVFFDDYANSLIVGPIMRPVTDSMKISREKLSFIIDATAAPIAGIALISTWVGYELSLIKDGFLGIGQEVDAFGLFISTIPYRFYNILILCFTLFTALFLKEFGPMLKAERRARSTGKVISDTANPMLVENAEEMEPKEGVKLSIWNAIIPIGTLILGAFVGFYYNGYTTIMAGEDVALQSIMTNSPASLRAVQSAFGNADASVVLFQAALLASIVAMFMGVCKKIFKIGEAIDIWVGGMKSLIITGVILLLAWSLSGVIKELGTAKYLVALLSDAIPAFLLPGLIFLLGSIISFATGTAYGTMGILMPLTIPLAHSMSADPNFIIMSVGAVLTGAIFGDHCSPISDTTILSSMGSSCDHLDHTNTQIWYAIFVAIFAVVFGYIPVGLGVPVYIVLPIAIAILALAVYFIGKPVEVEGIEEELNEKDSNLEKVGI</sequence>
<comment type="subcellular location">
    <subcellularLocation>
        <location evidence="1">Cell membrane</location>
        <topology evidence="1">Multi-pass membrane protein</topology>
    </subcellularLocation>
</comment>
<dbReference type="Pfam" id="PF03553">
    <property type="entry name" value="Na_H_antiporter"/>
    <property type="match status" value="1"/>
</dbReference>
<proteinExistence type="predicted"/>
<evidence type="ECO:0000256" key="7">
    <source>
        <dbReference type="SAM" id="SignalP"/>
    </source>
</evidence>
<dbReference type="RefSeq" id="WP_216457050.1">
    <property type="nucleotide sequence ID" value="NZ_JAHLQL010000003.1"/>
</dbReference>
<evidence type="ECO:0000256" key="3">
    <source>
        <dbReference type="ARBA" id="ARBA00022692"/>
    </source>
</evidence>
<name>A0ABS6F146_9CLOT</name>
<evidence type="ECO:0000256" key="6">
    <source>
        <dbReference type="SAM" id="Phobius"/>
    </source>
</evidence>
<feature type="signal peptide" evidence="7">
    <location>
        <begin position="1"/>
        <end position="25"/>
    </location>
</feature>
<feature type="transmembrane region" description="Helical" evidence="6">
    <location>
        <begin position="431"/>
        <end position="456"/>
    </location>
</feature>
<evidence type="ECO:0000256" key="1">
    <source>
        <dbReference type="ARBA" id="ARBA00004651"/>
    </source>
</evidence>
<protein>
    <submittedName>
        <fullName evidence="9">Na+/H+ antiporter NhaC family protein</fullName>
    </submittedName>
</protein>
<dbReference type="InterPro" id="IPR018461">
    <property type="entry name" value="Na/H_Antiport_NhaC-like_C"/>
</dbReference>
<accession>A0ABS6F146</accession>
<comment type="caution">
    <text evidence="9">The sequence shown here is derived from an EMBL/GenBank/DDBJ whole genome shotgun (WGS) entry which is preliminary data.</text>
</comment>
<feature type="transmembrane region" description="Helical" evidence="6">
    <location>
        <begin position="49"/>
        <end position="75"/>
    </location>
</feature>
<feature type="transmembrane region" description="Helical" evidence="6">
    <location>
        <begin position="104"/>
        <end position="123"/>
    </location>
</feature>
<dbReference type="Proteomes" id="UP000736583">
    <property type="component" value="Unassembled WGS sequence"/>
</dbReference>
<keyword evidence="4 6" id="KW-1133">Transmembrane helix</keyword>
<keyword evidence="7" id="KW-0732">Signal</keyword>
<feature type="transmembrane region" description="Helical" evidence="6">
    <location>
        <begin position="300"/>
        <end position="320"/>
    </location>
</feature>